<proteinExistence type="predicted"/>
<dbReference type="SUPFAM" id="SSF51445">
    <property type="entry name" value="(Trans)glycosidases"/>
    <property type="match status" value="1"/>
</dbReference>
<accession>A0A4Q2RV46</accession>
<organism evidence="4 5">
    <name type="scientific">Nocardioides oleivorans</name>
    <dbReference type="NCBI Taxonomy" id="273676"/>
    <lineage>
        <taxon>Bacteria</taxon>
        <taxon>Bacillati</taxon>
        <taxon>Actinomycetota</taxon>
        <taxon>Actinomycetes</taxon>
        <taxon>Propionibacteriales</taxon>
        <taxon>Nocardioidaceae</taxon>
        <taxon>Nocardioides</taxon>
    </lineage>
</organism>
<keyword evidence="1" id="KW-0732">Signal</keyword>
<evidence type="ECO:0000259" key="2">
    <source>
        <dbReference type="Pfam" id="PF01471"/>
    </source>
</evidence>
<dbReference type="SUPFAM" id="SSF47090">
    <property type="entry name" value="PGBD-like"/>
    <property type="match status" value="2"/>
</dbReference>
<comment type="caution">
    <text evidence="4">The sequence shown here is derived from an EMBL/GenBank/DDBJ whole genome shotgun (WGS) entry which is preliminary data.</text>
</comment>
<dbReference type="InterPro" id="IPR015020">
    <property type="entry name" value="Rv2525c-like_Glyco_Hydro-like"/>
</dbReference>
<protein>
    <submittedName>
        <fullName evidence="4">DUF1906 domain-containing protein</fullName>
    </submittedName>
</protein>
<evidence type="ECO:0000313" key="5">
    <source>
        <dbReference type="Proteomes" id="UP000294071"/>
    </source>
</evidence>
<dbReference type="InterPro" id="IPR002477">
    <property type="entry name" value="Peptidoglycan-bd-like"/>
</dbReference>
<dbReference type="Gene3D" id="3.20.20.80">
    <property type="entry name" value="Glycosidases"/>
    <property type="match status" value="1"/>
</dbReference>
<feature type="signal peptide" evidence="1">
    <location>
        <begin position="1"/>
        <end position="37"/>
    </location>
</feature>
<feature type="domain" description="Peptidoglycan binding-like" evidence="2">
    <location>
        <begin position="388"/>
        <end position="443"/>
    </location>
</feature>
<dbReference type="Pfam" id="PF01471">
    <property type="entry name" value="PG_binding_1"/>
    <property type="match status" value="2"/>
</dbReference>
<dbReference type="Proteomes" id="UP000294071">
    <property type="component" value="Unassembled WGS sequence"/>
</dbReference>
<feature type="domain" description="Rv2525c-like glycoside hydrolase-like" evidence="3">
    <location>
        <begin position="63"/>
        <end position="283"/>
    </location>
</feature>
<keyword evidence="5" id="KW-1185">Reference proteome</keyword>
<name>A0A4Q2RV46_9ACTN</name>
<dbReference type="InterPro" id="IPR017853">
    <property type="entry name" value="GH"/>
</dbReference>
<evidence type="ECO:0000259" key="3">
    <source>
        <dbReference type="Pfam" id="PF08924"/>
    </source>
</evidence>
<evidence type="ECO:0000313" key="4">
    <source>
        <dbReference type="EMBL" id="RYB91709.1"/>
    </source>
</evidence>
<dbReference type="RefSeq" id="WP_129401376.1">
    <property type="nucleotide sequence ID" value="NZ_SDWT01000002.1"/>
</dbReference>
<evidence type="ECO:0000256" key="1">
    <source>
        <dbReference type="SAM" id="SignalP"/>
    </source>
</evidence>
<gene>
    <name evidence="4" type="ORF">EUA93_16290</name>
</gene>
<dbReference type="AlphaFoldDB" id="A0A4Q2RV46"/>
<dbReference type="Pfam" id="PF08924">
    <property type="entry name" value="Rv2525c_GlyHyd-like"/>
    <property type="match status" value="1"/>
</dbReference>
<reference evidence="4 5" key="1">
    <citation type="submission" date="2019-01" db="EMBL/GenBank/DDBJ databases">
        <title>Novel species of Nocardioides.</title>
        <authorList>
            <person name="Liu Q."/>
            <person name="Xin Y.-H."/>
        </authorList>
    </citation>
    <scope>NUCLEOTIDE SEQUENCE [LARGE SCALE GENOMIC DNA]</scope>
    <source>
        <strain evidence="4 5">CGMCC 4.6882</strain>
    </source>
</reference>
<dbReference type="InterPro" id="IPR036365">
    <property type="entry name" value="PGBD-like_sf"/>
</dbReference>
<dbReference type="InterPro" id="IPR036366">
    <property type="entry name" value="PGBDSf"/>
</dbReference>
<dbReference type="EMBL" id="SDWT01000002">
    <property type="protein sequence ID" value="RYB91709.1"/>
    <property type="molecule type" value="Genomic_DNA"/>
</dbReference>
<sequence length="448" mass="48853">MRANLHVNLHRPARLAVVAAVVVAFCATLLTGGSADAAPRGKDGLTGYAFDARCAPTQEQMDAWLTSSPFWGVGVYIGGSTASCRTTETDPGQPHLDATWVSRQRSAGWRVLPIWVGPQAACSAYGDLIDPNPAGEYAAADARGRAEATAAVARARELGVASRTTLWYDLEGGFDVADEDCRRSALRFLSGWTEALHDLRYRSGVYSSISAGIHVLDNADNLSPGSYAMPDQVWFAWDNNRADVDVDPRWVRKDSWEGERVHQYQLHTAATYGGVPLTIDRNFLELDAGSQAPRTLLACGRTDLDLRSYPRLRTGRSGDAVKALQCLLRKHAGYRARLDGRYDAQVARAVTKFQRRHDLERTGRTDPATWTALFARGSKPLMKVGSSGDAALRLQRALRASGPRSVKVTGVVTDRTTRAVARYQRRLGLDATGVVTTDTWKALQTGAH</sequence>
<feature type="domain" description="Peptidoglycan binding-like" evidence="2">
    <location>
        <begin position="317"/>
        <end position="373"/>
    </location>
</feature>
<dbReference type="Gene3D" id="1.10.101.10">
    <property type="entry name" value="PGBD-like superfamily/PGBD"/>
    <property type="match status" value="2"/>
</dbReference>
<dbReference type="OrthoDB" id="5171321at2"/>
<feature type="chain" id="PRO_5020779643" evidence="1">
    <location>
        <begin position="38"/>
        <end position="448"/>
    </location>
</feature>